<evidence type="ECO:0000259" key="15">
    <source>
        <dbReference type="PROSITE" id="PS51828"/>
    </source>
</evidence>
<evidence type="ECO:0000256" key="3">
    <source>
        <dbReference type="ARBA" id="ARBA00010718"/>
    </source>
</evidence>
<keyword evidence="9 13" id="KW-0456">Lyase</keyword>
<keyword evidence="17" id="KW-1185">Reference proteome</keyword>
<dbReference type="EC" id="4.2.1.1" evidence="13"/>
<evidence type="ECO:0000256" key="2">
    <source>
        <dbReference type="ARBA" id="ARBA00004613"/>
    </source>
</evidence>
<evidence type="ECO:0000256" key="1">
    <source>
        <dbReference type="ARBA" id="ARBA00001947"/>
    </source>
</evidence>
<comment type="cofactor">
    <cofactor evidence="1 13">
        <name>Zn(2+)</name>
        <dbReference type="ChEBI" id="CHEBI:29105"/>
    </cofactor>
</comment>
<dbReference type="InterPro" id="IPR023561">
    <property type="entry name" value="Carbonic_anhydrase_a-class"/>
</dbReference>
<feature type="non-terminal residue" evidence="16">
    <location>
        <position position="1"/>
    </location>
</feature>
<evidence type="ECO:0000256" key="11">
    <source>
        <dbReference type="ARBA" id="ARBA00048348"/>
    </source>
</evidence>
<comment type="similarity">
    <text evidence="3 13">Belongs to the alpha-carbonic anhydrase family.</text>
</comment>
<dbReference type="AlphaFoldDB" id="A0A7K9UBD1"/>
<evidence type="ECO:0000256" key="9">
    <source>
        <dbReference type="ARBA" id="ARBA00023239"/>
    </source>
</evidence>
<evidence type="ECO:0000256" key="4">
    <source>
        <dbReference type="ARBA" id="ARBA00022525"/>
    </source>
</evidence>
<evidence type="ECO:0000256" key="12">
    <source>
        <dbReference type="PROSITE-ProRule" id="PRU01172"/>
    </source>
</evidence>
<dbReference type="FunFam" id="3.10.200.10:FF:000003">
    <property type="entry name" value="Carbonic anhydrase 12"/>
    <property type="match status" value="1"/>
</dbReference>
<evidence type="ECO:0000313" key="17">
    <source>
        <dbReference type="Proteomes" id="UP000579406"/>
    </source>
</evidence>
<keyword evidence="6 13" id="KW-0862">Zinc</keyword>
<dbReference type="PANTHER" id="PTHR18952">
    <property type="entry name" value="CARBONIC ANHYDRASE"/>
    <property type="match status" value="1"/>
</dbReference>
<accession>A0A7K9UBD1</accession>
<dbReference type="Pfam" id="PF00194">
    <property type="entry name" value="Carb_anhydrase"/>
    <property type="match status" value="1"/>
</dbReference>
<dbReference type="Gene3D" id="2.60.120.200">
    <property type="match status" value="1"/>
</dbReference>
<comment type="catalytic activity">
    <reaction evidence="11 13">
        <text>hydrogencarbonate + H(+) = CO2 + H2O</text>
        <dbReference type="Rhea" id="RHEA:10748"/>
        <dbReference type="ChEBI" id="CHEBI:15377"/>
        <dbReference type="ChEBI" id="CHEBI:15378"/>
        <dbReference type="ChEBI" id="CHEBI:16526"/>
        <dbReference type="ChEBI" id="CHEBI:17544"/>
        <dbReference type="EC" id="4.2.1.1"/>
    </reaction>
</comment>
<dbReference type="SMART" id="SM00159">
    <property type="entry name" value="PTX"/>
    <property type="match status" value="1"/>
</dbReference>
<dbReference type="SUPFAM" id="SSF49899">
    <property type="entry name" value="Concanavalin A-like lectins/glucanases"/>
    <property type="match status" value="1"/>
</dbReference>
<keyword evidence="7" id="KW-1015">Disulfide bond</keyword>
<dbReference type="InterPro" id="IPR018338">
    <property type="entry name" value="Carbonic_anhydrase_a-class_CS"/>
</dbReference>
<dbReference type="SMART" id="SM01057">
    <property type="entry name" value="Carb_anhydrase"/>
    <property type="match status" value="1"/>
</dbReference>
<proteinExistence type="inferred from homology"/>
<evidence type="ECO:0000256" key="13">
    <source>
        <dbReference type="RuleBase" id="RU367011"/>
    </source>
</evidence>
<dbReference type="InterPro" id="IPR013320">
    <property type="entry name" value="ConA-like_dom_sf"/>
</dbReference>
<keyword evidence="5 13" id="KW-0479">Metal-binding</keyword>
<feature type="domain" description="Pentraxin (PTX)" evidence="15">
    <location>
        <begin position="301"/>
        <end position="498"/>
    </location>
</feature>
<organism evidence="16 17">
    <name type="scientific">Chloroceryle aenea</name>
    <name type="common">American pygmy kingfisher</name>
    <dbReference type="NCBI Taxonomy" id="176938"/>
    <lineage>
        <taxon>Eukaryota</taxon>
        <taxon>Metazoa</taxon>
        <taxon>Chordata</taxon>
        <taxon>Craniata</taxon>
        <taxon>Vertebrata</taxon>
        <taxon>Euteleostomi</taxon>
        <taxon>Archelosauria</taxon>
        <taxon>Archosauria</taxon>
        <taxon>Dinosauria</taxon>
        <taxon>Saurischia</taxon>
        <taxon>Theropoda</taxon>
        <taxon>Coelurosauria</taxon>
        <taxon>Aves</taxon>
        <taxon>Neognathae</taxon>
        <taxon>Neoaves</taxon>
        <taxon>Telluraves</taxon>
        <taxon>Coraciimorphae</taxon>
        <taxon>Coraciiformes</taxon>
        <taxon>Cerylidae</taxon>
        <taxon>Chloroceryle</taxon>
    </lineage>
</organism>
<dbReference type="SUPFAM" id="SSF51069">
    <property type="entry name" value="Carbonic anhydrase"/>
    <property type="match status" value="1"/>
</dbReference>
<dbReference type="GO" id="GO:0008270">
    <property type="term" value="F:zinc ion binding"/>
    <property type="evidence" value="ECO:0007669"/>
    <property type="project" value="UniProtKB-UniRule"/>
</dbReference>
<dbReference type="InterPro" id="IPR001148">
    <property type="entry name" value="CA_dom"/>
</dbReference>
<dbReference type="PROSITE" id="PS51144">
    <property type="entry name" value="ALPHA_CA_2"/>
    <property type="match status" value="1"/>
</dbReference>
<comment type="caution">
    <text evidence="12">Lacks conserved residue(s) required for the propagation of feature annotation.</text>
</comment>
<gene>
    <name evidence="16" type="primary">Ca6</name>
    <name evidence="16" type="ORF">CHLAEN_R09395</name>
</gene>
<dbReference type="GO" id="GO:0004089">
    <property type="term" value="F:carbonate dehydratase activity"/>
    <property type="evidence" value="ECO:0007669"/>
    <property type="project" value="UniProtKB-UniRule"/>
</dbReference>
<protein>
    <recommendedName>
        <fullName evidence="13">Carbonic anhydrase</fullName>
        <ecNumber evidence="13">4.2.1.1</ecNumber>
    </recommendedName>
</protein>
<dbReference type="PROSITE" id="PS51828">
    <property type="entry name" value="PTX_2"/>
    <property type="match status" value="1"/>
</dbReference>
<feature type="domain" description="Alpha-carbonic anhydrase" evidence="14">
    <location>
        <begin position="1"/>
        <end position="253"/>
    </location>
</feature>
<evidence type="ECO:0000256" key="7">
    <source>
        <dbReference type="ARBA" id="ARBA00023157"/>
    </source>
</evidence>
<dbReference type="EMBL" id="VWZY01009649">
    <property type="protein sequence ID" value="NXI57406.1"/>
    <property type="molecule type" value="Genomic_DNA"/>
</dbReference>
<evidence type="ECO:0000256" key="8">
    <source>
        <dbReference type="ARBA" id="ARBA00023180"/>
    </source>
</evidence>
<dbReference type="Proteomes" id="UP000579406">
    <property type="component" value="Unassembled WGS sequence"/>
</dbReference>
<name>A0A7K9UBD1_9AVES</name>
<dbReference type="Pfam" id="PF00354">
    <property type="entry name" value="Pentaxin"/>
    <property type="match status" value="1"/>
</dbReference>
<comment type="function">
    <text evidence="10">Reversible hydration of carbon dioxide. Its role in saliva is unknown.</text>
</comment>
<evidence type="ECO:0000256" key="5">
    <source>
        <dbReference type="ARBA" id="ARBA00022723"/>
    </source>
</evidence>
<sequence>EGELDEEHWGKHFADCAGKHQSPIDIQRKKVQYNPQLLQLELSGYDGPLQGDFTMTNNGHSVQIDLPPTMHISRGLPGPYTAVQMHLHWGGLDLETSGSEHTIDGMRYFAELHIVHYNSADYSSFEEARDKPNGLAVLAFLYADGHFENTYYSEFISKLAKIRFAGQSTKLSSLDIQAMLPENLSHFYRYQGSLTTPPCSESVIWTVFHSPIVLSHTQLSLLENTLLDWHNRTLRNDYRRAQLLNGRVVESSFRAKHTQEECSVQVSAPIQVRLEQIQVQLQDMKRVLLSGVSHTGMESSTFPAFYFPVENIESFVSIDPLHDMSLQAFTLCFWSKAQPAGSQTVLSYSTQERDNELVMTVGTDVGLWIGGHFISFPLYPKAQDWLHYCIAWASQSGMANLWLNGAAGEEKSIQRGYVSQAGGMLVLGKDRDTLLGTFSNGFAGWMTHVNLWSHVLGPADVRALALCKPGQLKGDIIAWGETSMTLVGGVVLEPDTSC</sequence>
<keyword evidence="8" id="KW-0325">Glycoprotein</keyword>
<reference evidence="16 17" key="1">
    <citation type="submission" date="2019-09" db="EMBL/GenBank/DDBJ databases">
        <title>Bird 10,000 Genomes (B10K) Project - Family phase.</title>
        <authorList>
            <person name="Zhang G."/>
        </authorList>
    </citation>
    <scope>NUCLEOTIDE SEQUENCE [LARGE SCALE GENOMIC DNA]</scope>
    <source>
        <strain evidence="16">B10K-DU-001-61</strain>
        <tissue evidence="16">Muscle</tissue>
    </source>
</reference>
<dbReference type="InterPro" id="IPR036398">
    <property type="entry name" value="CA_dom_sf"/>
</dbReference>
<comment type="caution">
    <text evidence="16">The sequence shown here is derived from an EMBL/GenBank/DDBJ whole genome shotgun (WGS) entry which is preliminary data.</text>
</comment>
<dbReference type="InterPro" id="IPR001759">
    <property type="entry name" value="PTX_dom"/>
</dbReference>
<comment type="subcellular location">
    <subcellularLocation>
        <location evidence="2">Secreted</location>
    </subcellularLocation>
</comment>
<feature type="non-terminal residue" evidence="16">
    <location>
        <position position="498"/>
    </location>
</feature>
<dbReference type="Gene3D" id="3.10.200.10">
    <property type="entry name" value="Alpha carbonic anhydrase"/>
    <property type="match status" value="1"/>
</dbReference>
<dbReference type="PRINTS" id="PR00895">
    <property type="entry name" value="PENTAXIN"/>
</dbReference>
<keyword evidence="4" id="KW-0964">Secreted</keyword>
<dbReference type="GO" id="GO:0005615">
    <property type="term" value="C:extracellular space"/>
    <property type="evidence" value="ECO:0007669"/>
    <property type="project" value="TreeGrafter"/>
</dbReference>
<evidence type="ECO:0000259" key="14">
    <source>
        <dbReference type="PROSITE" id="PS51144"/>
    </source>
</evidence>
<evidence type="ECO:0000256" key="10">
    <source>
        <dbReference type="ARBA" id="ARBA00025355"/>
    </source>
</evidence>
<dbReference type="PANTHER" id="PTHR18952:SF110">
    <property type="entry name" value="CARBONIC ANHYDRASE 6"/>
    <property type="match status" value="1"/>
</dbReference>
<dbReference type="PROSITE" id="PS00162">
    <property type="entry name" value="ALPHA_CA_1"/>
    <property type="match status" value="1"/>
</dbReference>
<dbReference type="OrthoDB" id="429145at2759"/>
<evidence type="ECO:0000256" key="6">
    <source>
        <dbReference type="ARBA" id="ARBA00022833"/>
    </source>
</evidence>
<dbReference type="CDD" id="cd03125">
    <property type="entry name" value="alpha_CA_VI"/>
    <property type="match status" value="1"/>
</dbReference>
<evidence type="ECO:0000313" key="16">
    <source>
        <dbReference type="EMBL" id="NXI57406.1"/>
    </source>
</evidence>